<dbReference type="Proteomes" id="UP000054350">
    <property type="component" value="Unassembled WGS sequence"/>
</dbReference>
<feature type="region of interest" description="Disordered" evidence="1">
    <location>
        <begin position="110"/>
        <end position="164"/>
    </location>
</feature>
<dbReference type="OrthoDB" id="5596035at2759"/>
<dbReference type="EMBL" id="GG745332">
    <property type="protein sequence ID" value="KNE57738.1"/>
    <property type="molecule type" value="Genomic_DNA"/>
</dbReference>
<name>A0A0L0S5C4_ALLM3</name>
<accession>A0A0L0S5C4</accession>
<gene>
    <name evidence="2" type="ORF">AMAG_04596</name>
</gene>
<reference evidence="2 3" key="1">
    <citation type="submission" date="2009-11" db="EMBL/GenBank/DDBJ databases">
        <title>Annotation of Allomyces macrogynus ATCC 38327.</title>
        <authorList>
            <consortium name="The Broad Institute Genome Sequencing Platform"/>
            <person name="Russ C."/>
            <person name="Cuomo C."/>
            <person name="Burger G."/>
            <person name="Gray M.W."/>
            <person name="Holland P.W.H."/>
            <person name="King N."/>
            <person name="Lang F.B.F."/>
            <person name="Roger A.J."/>
            <person name="Ruiz-Trillo I."/>
            <person name="Young S.K."/>
            <person name="Zeng Q."/>
            <person name="Gargeya S."/>
            <person name="Fitzgerald M."/>
            <person name="Haas B."/>
            <person name="Abouelleil A."/>
            <person name="Alvarado L."/>
            <person name="Arachchi H.M."/>
            <person name="Berlin A."/>
            <person name="Chapman S.B."/>
            <person name="Gearin G."/>
            <person name="Goldberg J."/>
            <person name="Griggs A."/>
            <person name="Gujja S."/>
            <person name="Hansen M."/>
            <person name="Heiman D."/>
            <person name="Howarth C."/>
            <person name="Larimer J."/>
            <person name="Lui A."/>
            <person name="MacDonald P.J.P."/>
            <person name="McCowen C."/>
            <person name="Montmayeur A."/>
            <person name="Murphy C."/>
            <person name="Neiman D."/>
            <person name="Pearson M."/>
            <person name="Priest M."/>
            <person name="Roberts A."/>
            <person name="Saif S."/>
            <person name="Shea T."/>
            <person name="Sisk P."/>
            <person name="Stolte C."/>
            <person name="Sykes S."/>
            <person name="Wortman J."/>
            <person name="Nusbaum C."/>
            <person name="Birren B."/>
        </authorList>
    </citation>
    <scope>NUCLEOTIDE SEQUENCE [LARGE SCALE GENOMIC DNA]</scope>
    <source>
        <strain evidence="2 3">ATCC 38327</strain>
    </source>
</reference>
<feature type="compositionally biased region" description="Low complexity" evidence="1">
    <location>
        <begin position="117"/>
        <end position="129"/>
    </location>
</feature>
<organism evidence="2 3">
    <name type="scientific">Allomyces macrogynus (strain ATCC 38327)</name>
    <name type="common">Allomyces javanicus var. macrogynus</name>
    <dbReference type="NCBI Taxonomy" id="578462"/>
    <lineage>
        <taxon>Eukaryota</taxon>
        <taxon>Fungi</taxon>
        <taxon>Fungi incertae sedis</taxon>
        <taxon>Blastocladiomycota</taxon>
        <taxon>Blastocladiomycetes</taxon>
        <taxon>Blastocladiales</taxon>
        <taxon>Blastocladiaceae</taxon>
        <taxon>Allomyces</taxon>
    </lineage>
</organism>
<keyword evidence="3" id="KW-1185">Reference proteome</keyword>
<dbReference type="AlphaFoldDB" id="A0A0L0S5C4"/>
<evidence type="ECO:0000313" key="3">
    <source>
        <dbReference type="Proteomes" id="UP000054350"/>
    </source>
</evidence>
<sequence>MTSSPASTLHRADLSSTMATPPLSPVLDLSFTARERRHSLATGQTSPFSLFGGMPTSPTAALFASPPSSLLMSLSPTSASVNSATTARSTVPVSSAVVLPPVHTQVGFAPVGSEASPPTTGTTTAAPAGKTRRRTKTTPTALGSPGEPPSFHMSQVSFSGGKFW</sequence>
<protein>
    <submittedName>
        <fullName evidence="2">Uncharacterized protein</fullName>
    </submittedName>
</protein>
<evidence type="ECO:0000256" key="1">
    <source>
        <dbReference type="SAM" id="MobiDB-lite"/>
    </source>
</evidence>
<proteinExistence type="predicted"/>
<dbReference type="VEuPathDB" id="FungiDB:AMAG_04596"/>
<reference evidence="3" key="2">
    <citation type="submission" date="2009-11" db="EMBL/GenBank/DDBJ databases">
        <title>The Genome Sequence of Allomyces macrogynus strain ATCC 38327.</title>
        <authorList>
            <consortium name="The Broad Institute Genome Sequencing Platform"/>
            <person name="Russ C."/>
            <person name="Cuomo C."/>
            <person name="Shea T."/>
            <person name="Young S.K."/>
            <person name="Zeng Q."/>
            <person name="Koehrsen M."/>
            <person name="Haas B."/>
            <person name="Borodovsky M."/>
            <person name="Guigo R."/>
            <person name="Alvarado L."/>
            <person name="Berlin A."/>
            <person name="Borenstein D."/>
            <person name="Chen Z."/>
            <person name="Engels R."/>
            <person name="Freedman E."/>
            <person name="Gellesch M."/>
            <person name="Goldberg J."/>
            <person name="Griggs A."/>
            <person name="Gujja S."/>
            <person name="Heiman D."/>
            <person name="Hepburn T."/>
            <person name="Howarth C."/>
            <person name="Jen D."/>
            <person name="Larson L."/>
            <person name="Lewis B."/>
            <person name="Mehta T."/>
            <person name="Park D."/>
            <person name="Pearson M."/>
            <person name="Roberts A."/>
            <person name="Saif S."/>
            <person name="Shenoy N."/>
            <person name="Sisk P."/>
            <person name="Stolte C."/>
            <person name="Sykes S."/>
            <person name="Walk T."/>
            <person name="White J."/>
            <person name="Yandava C."/>
            <person name="Burger G."/>
            <person name="Gray M.W."/>
            <person name="Holland P.W.H."/>
            <person name="King N."/>
            <person name="Lang F.B.F."/>
            <person name="Roger A.J."/>
            <person name="Ruiz-Trillo I."/>
            <person name="Lander E."/>
            <person name="Nusbaum C."/>
        </authorList>
    </citation>
    <scope>NUCLEOTIDE SEQUENCE [LARGE SCALE GENOMIC DNA]</scope>
    <source>
        <strain evidence="3">ATCC 38327</strain>
    </source>
</reference>
<evidence type="ECO:0000313" key="2">
    <source>
        <dbReference type="EMBL" id="KNE57738.1"/>
    </source>
</evidence>